<gene>
    <name evidence="5" type="ORF">A2570_01005</name>
</gene>
<dbReference type="InterPro" id="IPR004482">
    <property type="entry name" value="Mg_chelat-rel"/>
</dbReference>
<sequence>MSTKVYSAATVGVDALLIEVEVDFSSGLHSFQIVGLADKAIEESKERISLALKNSGVKPPLSFHKKLIVNLAPADIKKEGSGYDLAIAVGFMLASEQLLIRDLGKIIFVGELALDGSLRKTPGVLPIVELAVKNGFESVFVPEENSKEASLFADKIRVFSFNNLKLLIMQLEKTITKPPLEHSFEYEAEQGELELDEISGLQNAKRALGIAAAGGHNLLFKGPPGTGKTLLAKALPELLPKLSLEEAIEITKIYSVSNLLDSKNPLISKRPFRNPHHTASVVSIVGGGQTPKPGEISLAHRGVLFLDETPEFNRLVLESLRQPLEEGVVTVSRARASLKFPARFILIAAMNPCPCGWFRDPRHECSCSMQTIQKYQRKISGPLLDRIDLILEVPRIGFEELKTKPKEKIGQIIKEKVGVARQIQKQRFEKNKILLNAEMKPKQIQEYCQLDQESERLLNQAEKQFILSPRSLHRIIKVARTIADLEQSKDIQLTHLAEALQYRE</sequence>
<dbReference type="Pfam" id="PF01078">
    <property type="entry name" value="Mg_chelatase"/>
    <property type="match status" value="1"/>
</dbReference>
<dbReference type="SUPFAM" id="SSF54211">
    <property type="entry name" value="Ribosomal protein S5 domain 2-like"/>
    <property type="match status" value="1"/>
</dbReference>
<dbReference type="PANTHER" id="PTHR32039">
    <property type="entry name" value="MAGNESIUM-CHELATASE SUBUNIT CHLI"/>
    <property type="match status" value="1"/>
</dbReference>
<dbReference type="InterPro" id="IPR003593">
    <property type="entry name" value="AAA+_ATPase"/>
</dbReference>
<dbReference type="Pfam" id="PF13541">
    <property type="entry name" value="ChlI"/>
    <property type="match status" value="1"/>
</dbReference>
<evidence type="ECO:0000256" key="2">
    <source>
        <dbReference type="ARBA" id="ARBA00022741"/>
    </source>
</evidence>
<dbReference type="InterPro" id="IPR027417">
    <property type="entry name" value="P-loop_NTPase"/>
</dbReference>
<dbReference type="SMART" id="SM00382">
    <property type="entry name" value="AAA"/>
    <property type="match status" value="1"/>
</dbReference>
<dbReference type="AlphaFoldDB" id="A0A1G1XM01"/>
<organism evidence="5 6">
    <name type="scientific">Candidatus Brennerbacteria bacterium RIFOXYD1_FULL_41_16</name>
    <dbReference type="NCBI Taxonomy" id="1797529"/>
    <lineage>
        <taxon>Bacteria</taxon>
        <taxon>Candidatus Brenneribacteriota</taxon>
    </lineage>
</organism>
<dbReference type="Gene3D" id="3.30.230.10">
    <property type="match status" value="1"/>
</dbReference>
<dbReference type="Pfam" id="PF13335">
    <property type="entry name" value="Mg_chelatase_C"/>
    <property type="match status" value="1"/>
</dbReference>
<dbReference type="InterPro" id="IPR045006">
    <property type="entry name" value="CHLI-like"/>
</dbReference>
<evidence type="ECO:0000256" key="3">
    <source>
        <dbReference type="ARBA" id="ARBA00022840"/>
    </source>
</evidence>
<dbReference type="EMBL" id="MHHY01000006">
    <property type="protein sequence ID" value="OGY40696.1"/>
    <property type="molecule type" value="Genomic_DNA"/>
</dbReference>
<dbReference type="NCBIfam" id="TIGR00368">
    <property type="entry name" value="YifB family Mg chelatase-like AAA ATPase"/>
    <property type="match status" value="1"/>
</dbReference>
<dbReference type="GO" id="GO:0005524">
    <property type="term" value="F:ATP binding"/>
    <property type="evidence" value="ECO:0007669"/>
    <property type="project" value="UniProtKB-KW"/>
</dbReference>
<proteinExistence type="inferred from homology"/>
<evidence type="ECO:0000313" key="6">
    <source>
        <dbReference type="Proteomes" id="UP000178570"/>
    </source>
</evidence>
<dbReference type="InterPro" id="IPR020568">
    <property type="entry name" value="Ribosomal_Su5_D2-typ_SF"/>
</dbReference>
<dbReference type="PANTHER" id="PTHR32039:SF7">
    <property type="entry name" value="COMPETENCE PROTEIN COMM"/>
    <property type="match status" value="1"/>
</dbReference>
<comment type="similarity">
    <text evidence="1">Belongs to the Mg-chelatase subunits D/I family. ComM subfamily.</text>
</comment>
<dbReference type="PRINTS" id="PR01657">
    <property type="entry name" value="MCMFAMILY"/>
</dbReference>
<dbReference type="STRING" id="1797529.A2570_01005"/>
<dbReference type="InterPro" id="IPR000523">
    <property type="entry name" value="Mg_chelatse_chII-like_cat_dom"/>
</dbReference>
<reference evidence="5 6" key="1">
    <citation type="journal article" date="2016" name="Nat. Commun.">
        <title>Thousands of microbial genomes shed light on interconnected biogeochemical processes in an aquifer system.</title>
        <authorList>
            <person name="Anantharaman K."/>
            <person name="Brown C.T."/>
            <person name="Hug L.A."/>
            <person name="Sharon I."/>
            <person name="Castelle C.J."/>
            <person name="Probst A.J."/>
            <person name="Thomas B.C."/>
            <person name="Singh A."/>
            <person name="Wilkins M.J."/>
            <person name="Karaoz U."/>
            <person name="Brodie E.L."/>
            <person name="Williams K.H."/>
            <person name="Hubbard S.S."/>
            <person name="Banfield J.F."/>
        </authorList>
    </citation>
    <scope>NUCLEOTIDE SEQUENCE [LARGE SCALE GENOMIC DNA]</scope>
</reference>
<dbReference type="Gene3D" id="3.40.50.300">
    <property type="entry name" value="P-loop containing nucleotide triphosphate hydrolases"/>
    <property type="match status" value="1"/>
</dbReference>
<dbReference type="Proteomes" id="UP000178570">
    <property type="component" value="Unassembled WGS sequence"/>
</dbReference>
<accession>A0A1G1XM01</accession>
<name>A0A1G1XM01_9BACT</name>
<feature type="domain" description="AAA+ ATPase" evidence="4">
    <location>
        <begin position="214"/>
        <end position="397"/>
    </location>
</feature>
<dbReference type="InterPro" id="IPR001208">
    <property type="entry name" value="MCM_dom"/>
</dbReference>
<evidence type="ECO:0000313" key="5">
    <source>
        <dbReference type="EMBL" id="OGY40696.1"/>
    </source>
</evidence>
<protein>
    <submittedName>
        <fullName evidence="5">Magnesium chelatase</fullName>
    </submittedName>
</protein>
<evidence type="ECO:0000256" key="1">
    <source>
        <dbReference type="ARBA" id="ARBA00006354"/>
    </source>
</evidence>
<comment type="caution">
    <text evidence="5">The sequence shown here is derived from an EMBL/GenBank/DDBJ whole genome shotgun (WGS) entry which is preliminary data.</text>
</comment>
<dbReference type="SUPFAM" id="SSF52540">
    <property type="entry name" value="P-loop containing nucleoside triphosphate hydrolases"/>
    <property type="match status" value="1"/>
</dbReference>
<keyword evidence="2" id="KW-0547">Nucleotide-binding</keyword>
<dbReference type="InterPro" id="IPR014721">
    <property type="entry name" value="Ribsml_uS5_D2-typ_fold_subgr"/>
</dbReference>
<evidence type="ECO:0000259" key="4">
    <source>
        <dbReference type="SMART" id="SM00382"/>
    </source>
</evidence>
<dbReference type="InterPro" id="IPR025158">
    <property type="entry name" value="Mg_chelat-rel_C"/>
</dbReference>
<keyword evidence="3" id="KW-0067">ATP-binding</keyword>
<dbReference type="GO" id="GO:0003677">
    <property type="term" value="F:DNA binding"/>
    <property type="evidence" value="ECO:0007669"/>
    <property type="project" value="InterPro"/>
</dbReference>